<reference evidence="1 2" key="1">
    <citation type="submission" date="2021-06" db="EMBL/GenBank/DDBJ databases">
        <title>Caerostris extrusa draft genome.</title>
        <authorList>
            <person name="Kono N."/>
            <person name="Arakawa K."/>
        </authorList>
    </citation>
    <scope>NUCLEOTIDE SEQUENCE [LARGE SCALE GENOMIC DNA]</scope>
</reference>
<proteinExistence type="predicted"/>
<dbReference type="AlphaFoldDB" id="A0AAV4RI70"/>
<name>A0AAV4RI70_CAEEX</name>
<protein>
    <submittedName>
        <fullName evidence="1">Uncharacterized protein</fullName>
    </submittedName>
</protein>
<sequence>MGLGTFGELMMKLHHVCLEELEDVREFLLGLDSSAAPLLKTELDRIQENRHCDLDRGHPHGVHWILRRGCGSHVVQTRLILLLLFELFSPLFNNRNMTTMTVPSLYNNCLQKTFDCLMEEFLAGMSRKSFRKGAFKYSQRSFQTLEVARNSNESSKFGYVQSTEHG</sequence>
<comment type="caution">
    <text evidence="1">The sequence shown here is derived from an EMBL/GenBank/DDBJ whole genome shotgun (WGS) entry which is preliminary data.</text>
</comment>
<dbReference type="Proteomes" id="UP001054945">
    <property type="component" value="Unassembled WGS sequence"/>
</dbReference>
<gene>
    <name evidence="1" type="ORF">CEXT_26661</name>
</gene>
<accession>A0AAV4RI70</accession>
<dbReference type="EMBL" id="BPLR01007924">
    <property type="protein sequence ID" value="GIY20714.1"/>
    <property type="molecule type" value="Genomic_DNA"/>
</dbReference>
<keyword evidence="2" id="KW-1185">Reference proteome</keyword>
<evidence type="ECO:0000313" key="1">
    <source>
        <dbReference type="EMBL" id="GIY20714.1"/>
    </source>
</evidence>
<organism evidence="1 2">
    <name type="scientific">Caerostris extrusa</name>
    <name type="common">Bark spider</name>
    <name type="synonym">Caerostris bankana</name>
    <dbReference type="NCBI Taxonomy" id="172846"/>
    <lineage>
        <taxon>Eukaryota</taxon>
        <taxon>Metazoa</taxon>
        <taxon>Ecdysozoa</taxon>
        <taxon>Arthropoda</taxon>
        <taxon>Chelicerata</taxon>
        <taxon>Arachnida</taxon>
        <taxon>Araneae</taxon>
        <taxon>Araneomorphae</taxon>
        <taxon>Entelegynae</taxon>
        <taxon>Araneoidea</taxon>
        <taxon>Araneidae</taxon>
        <taxon>Caerostris</taxon>
    </lineage>
</organism>
<evidence type="ECO:0000313" key="2">
    <source>
        <dbReference type="Proteomes" id="UP001054945"/>
    </source>
</evidence>